<dbReference type="Gene3D" id="1.25.10.10">
    <property type="entry name" value="Leucine-rich Repeat Variant"/>
    <property type="match status" value="1"/>
</dbReference>
<feature type="region of interest" description="Disordered" evidence="9">
    <location>
        <begin position="897"/>
        <end position="926"/>
    </location>
</feature>
<dbReference type="GO" id="GO:0000796">
    <property type="term" value="C:condensin complex"/>
    <property type="evidence" value="ECO:0007669"/>
    <property type="project" value="InterPro"/>
</dbReference>
<feature type="compositionally biased region" description="Basic and acidic residues" evidence="9">
    <location>
        <begin position="977"/>
        <end position="991"/>
    </location>
</feature>
<proteinExistence type="inferred from homology"/>
<evidence type="ECO:0000313" key="11">
    <source>
        <dbReference type="EMBL" id="KAK2143344.1"/>
    </source>
</evidence>
<evidence type="ECO:0000256" key="9">
    <source>
        <dbReference type="SAM" id="MobiDB-lite"/>
    </source>
</evidence>
<dbReference type="GO" id="GO:0005737">
    <property type="term" value="C:cytoplasm"/>
    <property type="evidence" value="ECO:0007669"/>
    <property type="project" value="TreeGrafter"/>
</dbReference>
<sequence>MILTVRDVFSDCQKSIQSHRKLVQKLCKVYETTPLGEFWDTFLRHMQYCLIVFKREPAVDRTVNFIVQFATSLSLESRAKKKIENEANDEKEEEEMDPFLLKLFNFLLKHHGANDQAVRFRCCQIINKLLASLGDDYELDEDLYDEIFEAMLTRLKDKYPTVRTQAVLALTRLQDPQNKECLVISSYMFLLGCDPSPDVRRAVLSAIAATTKTLGSILERTKDVKELVRKLAYQMIAEKIDIRALTIAQRVSLLREGLNDRSDMVKEACTSRLLQSWLSRYQGNILELLKYLDVENTLETSEQMLKAFFDKSPIHELLENFDVLNQELTIPLEELSCESVLYWKSLCSFVKAAGVDAEEQLDKILPTGTVLAGYIQRLSEHMEAETNLEAKFQNDFIMQQILEVAALLDFSDEVGRKEIGQVMKSLLLSELISCTLVKPIVAVFSLIRTDPNQRITALAEIISDIREPISTEEDRKQSELLRQTELKIASICVELNQLKEELENCVEMQKFGEAAEIKAKVTELQTTKQTLMEKSLPTTVFEVRVEKNDPLTVLKCLTIVCEMLELPETMKLTPVLQTLMEVLVVQIDQEAVKITALKVIFDFLHMFGLEAFESSDIRTVCAEGLAKLMLSGRLVSSKVMSRLILLWYNPVTEDDTRLRHCLGAFFPVYAFSGRANMDVIEEAFLPTLNTLFNAPVTSPLSKVDVSNTAELLTQLTCTRHLVNKQLADHLQENTPHDNLAVRLSNEILSEPDSFGLPVLCKILRLLELTKGNVSLLKDVTVLSNRMLKEVKDRRCNRVLQKFYRITTDMLTESLDVFHRTSENNLSTSKDAAEETEDGLRKTQVDELDKNDDQKQAGCEEDEILPEAEDKTLEGSSGHGNIMMYLILNTSAAHSEVTQQDVTLSSANSEERDEDVSMNESSSQVTRCLRSGKRCIATLTKQGYVKKQATKPASASAKPGTGRSVRSTRRRQHSSSNKTDEPLAETPRKKLDICPSESDSEKSNEDDSAGIVEKRAT</sequence>
<dbReference type="InterPro" id="IPR016024">
    <property type="entry name" value="ARM-type_fold"/>
</dbReference>
<name>A0AAD9IZ28_9ANNE</name>
<keyword evidence="8" id="KW-0175">Coiled coil</keyword>
<dbReference type="PANTHER" id="PTHR14418:SF5">
    <property type="entry name" value="CONDENSIN COMPLEX SUBUNIT 3"/>
    <property type="match status" value="1"/>
</dbReference>
<evidence type="ECO:0000313" key="12">
    <source>
        <dbReference type="Proteomes" id="UP001208570"/>
    </source>
</evidence>
<keyword evidence="3" id="KW-0158">Chromosome</keyword>
<dbReference type="SUPFAM" id="SSF48371">
    <property type="entry name" value="ARM repeat"/>
    <property type="match status" value="1"/>
</dbReference>
<comment type="subcellular location">
    <subcellularLocation>
        <location evidence="1">Chromosome</location>
    </subcellularLocation>
</comment>
<gene>
    <name evidence="11" type="ORF">LSH36_852g00004</name>
</gene>
<evidence type="ECO:0000256" key="4">
    <source>
        <dbReference type="ARBA" id="ARBA00022618"/>
    </source>
</evidence>
<dbReference type="GO" id="GO:0051301">
    <property type="term" value="P:cell division"/>
    <property type="evidence" value="ECO:0007669"/>
    <property type="project" value="UniProtKB-KW"/>
</dbReference>
<dbReference type="Proteomes" id="UP001208570">
    <property type="component" value="Unassembled WGS sequence"/>
</dbReference>
<dbReference type="Pfam" id="PF12719">
    <property type="entry name" value="Cnd3"/>
    <property type="match status" value="1"/>
</dbReference>
<comment type="caution">
    <text evidence="11">The sequence shown here is derived from an EMBL/GenBank/DDBJ whole genome shotgun (WGS) entry which is preliminary data.</text>
</comment>
<dbReference type="InterPro" id="IPR011989">
    <property type="entry name" value="ARM-like"/>
</dbReference>
<dbReference type="EMBL" id="JAODUP010000852">
    <property type="protein sequence ID" value="KAK2143344.1"/>
    <property type="molecule type" value="Genomic_DNA"/>
</dbReference>
<comment type="similarity">
    <text evidence="2">Belongs to the CND3 (condensin subunit 3) family.</text>
</comment>
<feature type="region of interest" description="Disordered" evidence="9">
    <location>
        <begin position="943"/>
        <end position="1016"/>
    </location>
</feature>
<evidence type="ECO:0000256" key="7">
    <source>
        <dbReference type="ARBA" id="ARBA00023306"/>
    </source>
</evidence>
<evidence type="ECO:0000259" key="10">
    <source>
        <dbReference type="Pfam" id="PF12719"/>
    </source>
</evidence>
<feature type="compositionally biased region" description="Basic and acidic residues" evidence="9">
    <location>
        <begin position="837"/>
        <end position="854"/>
    </location>
</feature>
<accession>A0AAD9IZ28</accession>
<feature type="domain" description="Nuclear condensin complex subunit 3 C-terminal" evidence="10">
    <location>
        <begin position="614"/>
        <end position="768"/>
    </location>
</feature>
<dbReference type="PANTHER" id="PTHR14418">
    <property type="entry name" value="CONDENSIN COMPLEX SUBUNIT 3-RELATED"/>
    <property type="match status" value="1"/>
</dbReference>
<protein>
    <recommendedName>
        <fullName evidence="10">Nuclear condensin complex subunit 3 C-terminal domain-containing protein</fullName>
    </recommendedName>
</protein>
<keyword evidence="5" id="KW-0498">Mitosis</keyword>
<reference evidence="11" key="1">
    <citation type="journal article" date="2023" name="Mol. Biol. Evol.">
        <title>Third-Generation Sequencing Reveals the Adaptive Role of the Epigenome in Three Deep-Sea Polychaetes.</title>
        <authorList>
            <person name="Perez M."/>
            <person name="Aroh O."/>
            <person name="Sun Y."/>
            <person name="Lan Y."/>
            <person name="Juniper S.K."/>
            <person name="Young C.R."/>
            <person name="Angers B."/>
            <person name="Qian P.Y."/>
        </authorList>
    </citation>
    <scope>NUCLEOTIDE SEQUENCE</scope>
    <source>
        <strain evidence="11">P08H-3</strain>
    </source>
</reference>
<dbReference type="GO" id="GO:0000793">
    <property type="term" value="C:condensed chromosome"/>
    <property type="evidence" value="ECO:0007669"/>
    <property type="project" value="TreeGrafter"/>
</dbReference>
<dbReference type="InterPro" id="IPR025977">
    <property type="entry name" value="Cnd3_C"/>
</dbReference>
<keyword evidence="12" id="KW-1185">Reference proteome</keyword>
<feature type="compositionally biased region" description="Polar residues" evidence="9">
    <location>
        <begin position="897"/>
        <end position="907"/>
    </location>
</feature>
<keyword evidence="4" id="KW-0132">Cell division</keyword>
<feature type="coiled-coil region" evidence="8">
    <location>
        <begin position="481"/>
        <end position="534"/>
    </location>
</feature>
<evidence type="ECO:0000256" key="8">
    <source>
        <dbReference type="SAM" id="Coils"/>
    </source>
</evidence>
<organism evidence="11 12">
    <name type="scientific">Paralvinella palmiformis</name>
    <dbReference type="NCBI Taxonomy" id="53620"/>
    <lineage>
        <taxon>Eukaryota</taxon>
        <taxon>Metazoa</taxon>
        <taxon>Spiralia</taxon>
        <taxon>Lophotrochozoa</taxon>
        <taxon>Annelida</taxon>
        <taxon>Polychaeta</taxon>
        <taxon>Sedentaria</taxon>
        <taxon>Canalipalpata</taxon>
        <taxon>Terebellida</taxon>
        <taxon>Terebelliformia</taxon>
        <taxon>Alvinellidae</taxon>
        <taxon>Paralvinella</taxon>
    </lineage>
</organism>
<evidence type="ECO:0000256" key="3">
    <source>
        <dbReference type="ARBA" id="ARBA00022454"/>
    </source>
</evidence>
<dbReference type="AlphaFoldDB" id="A0AAD9IZ28"/>
<keyword evidence="7" id="KW-0131">Cell cycle</keyword>
<evidence type="ECO:0000256" key="5">
    <source>
        <dbReference type="ARBA" id="ARBA00022776"/>
    </source>
</evidence>
<feature type="non-terminal residue" evidence="11">
    <location>
        <position position="1"/>
    </location>
</feature>
<evidence type="ECO:0000256" key="2">
    <source>
        <dbReference type="ARBA" id="ARBA00006533"/>
    </source>
</evidence>
<dbReference type="GO" id="GO:0007076">
    <property type="term" value="P:mitotic chromosome condensation"/>
    <property type="evidence" value="ECO:0007669"/>
    <property type="project" value="InterPro"/>
</dbReference>
<evidence type="ECO:0000256" key="1">
    <source>
        <dbReference type="ARBA" id="ARBA00004286"/>
    </source>
</evidence>
<dbReference type="InterPro" id="IPR027165">
    <property type="entry name" value="CND3"/>
</dbReference>
<evidence type="ECO:0000256" key="6">
    <source>
        <dbReference type="ARBA" id="ARBA00023067"/>
    </source>
</evidence>
<feature type="region of interest" description="Disordered" evidence="9">
    <location>
        <begin position="823"/>
        <end position="875"/>
    </location>
</feature>
<keyword evidence="6" id="KW-0226">DNA condensation</keyword>